<dbReference type="Gene3D" id="3.40.50.10490">
    <property type="entry name" value="Glucose-6-phosphate isomerase like protein, domain 1"/>
    <property type="match status" value="1"/>
</dbReference>
<dbReference type="CDD" id="cd05005">
    <property type="entry name" value="SIS_PHI"/>
    <property type="match status" value="1"/>
</dbReference>
<proteinExistence type="inferred from homology"/>
<dbReference type="InterPro" id="IPR017552">
    <property type="entry name" value="PHI/rmpB"/>
</dbReference>
<dbReference type="SUPFAM" id="SSF53697">
    <property type="entry name" value="SIS domain"/>
    <property type="match status" value="1"/>
</dbReference>
<accession>A0A2W5SA24</accession>
<dbReference type="InterPro" id="IPR046348">
    <property type="entry name" value="SIS_dom_sf"/>
</dbReference>
<reference evidence="3 4" key="1">
    <citation type="submission" date="2017-08" db="EMBL/GenBank/DDBJ databases">
        <title>Infants hospitalized years apart are colonized by the same room-sourced microbial strains.</title>
        <authorList>
            <person name="Brooks B."/>
            <person name="Olm M.R."/>
            <person name="Firek B.A."/>
            <person name="Baker R."/>
            <person name="Thomas B.C."/>
            <person name="Morowitz M.J."/>
            <person name="Banfield J.F."/>
        </authorList>
    </citation>
    <scope>NUCLEOTIDE SEQUENCE [LARGE SCALE GENOMIC DNA]</scope>
    <source>
        <strain evidence="3">S2_003_000_R2_11</strain>
    </source>
</reference>
<organism evidence="3 4">
    <name type="scientific">Cereibacter sphaeroides</name>
    <name type="common">Rhodobacter sphaeroides</name>
    <dbReference type="NCBI Taxonomy" id="1063"/>
    <lineage>
        <taxon>Bacteria</taxon>
        <taxon>Pseudomonadati</taxon>
        <taxon>Pseudomonadota</taxon>
        <taxon>Alphaproteobacteria</taxon>
        <taxon>Rhodobacterales</taxon>
        <taxon>Paracoccaceae</taxon>
        <taxon>Cereibacter</taxon>
    </lineage>
</organism>
<dbReference type="Proteomes" id="UP000248975">
    <property type="component" value="Unassembled WGS sequence"/>
</dbReference>
<evidence type="ECO:0000256" key="1">
    <source>
        <dbReference type="ARBA" id="ARBA00009235"/>
    </source>
</evidence>
<evidence type="ECO:0000313" key="3">
    <source>
        <dbReference type="EMBL" id="PZQ99871.1"/>
    </source>
</evidence>
<keyword evidence="3" id="KW-0413">Isomerase</keyword>
<comment type="similarity">
    <text evidence="1">Belongs to the SIS family. PHI subfamily.</text>
</comment>
<protein>
    <submittedName>
        <fullName evidence="3">6-phospho-3-hexuloisomerase</fullName>
    </submittedName>
</protein>
<comment type="caution">
    <text evidence="3">The sequence shown here is derived from an EMBL/GenBank/DDBJ whole genome shotgun (WGS) entry which is preliminary data.</text>
</comment>
<name>A0A2W5SA24_CERSP</name>
<dbReference type="PANTHER" id="PTHR43443">
    <property type="entry name" value="3-HEXULOSE-6-PHOSPHATE ISOMERASE"/>
    <property type="match status" value="1"/>
</dbReference>
<feature type="domain" description="SIS" evidence="2">
    <location>
        <begin position="29"/>
        <end position="173"/>
    </location>
</feature>
<evidence type="ECO:0000313" key="4">
    <source>
        <dbReference type="Proteomes" id="UP000248975"/>
    </source>
</evidence>
<dbReference type="Pfam" id="PF01380">
    <property type="entry name" value="SIS"/>
    <property type="match status" value="1"/>
</dbReference>
<sequence length="186" mass="19429">MDFAARAERAAQELGQAVGRIDQRALTETVEEIAHAGRIAIYGVGREGLMMRALAMRLYHLGLDAHVVGEMSTPPVGPGDLLIVSSGPGGLSTVEALIGVAKAAGARVLCITAQPKGPAPMASDRILVIPAQTMADDQTPAPASILPMGSLFEGAQFLAFELIVLALRDRIGADPAAMRARHTNLE</sequence>
<dbReference type="AlphaFoldDB" id="A0A2W5SA24"/>
<dbReference type="GO" id="GO:1901135">
    <property type="term" value="P:carbohydrate derivative metabolic process"/>
    <property type="evidence" value="ECO:0007669"/>
    <property type="project" value="InterPro"/>
</dbReference>
<dbReference type="GO" id="GO:0097367">
    <property type="term" value="F:carbohydrate derivative binding"/>
    <property type="evidence" value="ECO:0007669"/>
    <property type="project" value="InterPro"/>
</dbReference>
<dbReference type="PANTHER" id="PTHR43443:SF1">
    <property type="entry name" value="3-HEXULOSE-6-PHOSPHATE ISOMERASE"/>
    <property type="match status" value="1"/>
</dbReference>
<dbReference type="EMBL" id="QFQS01000001">
    <property type="protein sequence ID" value="PZQ99871.1"/>
    <property type="molecule type" value="Genomic_DNA"/>
</dbReference>
<dbReference type="InterPro" id="IPR001347">
    <property type="entry name" value="SIS_dom"/>
</dbReference>
<gene>
    <name evidence="3" type="ORF">DI533_04335</name>
</gene>
<dbReference type="GO" id="GO:0016853">
    <property type="term" value="F:isomerase activity"/>
    <property type="evidence" value="ECO:0007669"/>
    <property type="project" value="UniProtKB-KW"/>
</dbReference>
<evidence type="ECO:0000259" key="2">
    <source>
        <dbReference type="PROSITE" id="PS51464"/>
    </source>
</evidence>
<dbReference type="PROSITE" id="PS51464">
    <property type="entry name" value="SIS"/>
    <property type="match status" value="1"/>
</dbReference>